<dbReference type="EMBL" id="JACHJC010000001">
    <property type="protein sequence ID" value="MBB5112600.1"/>
    <property type="molecule type" value="Genomic_DNA"/>
</dbReference>
<reference evidence="4 5" key="1">
    <citation type="submission" date="2020-08" db="EMBL/GenBank/DDBJ databases">
        <title>Sequencing the genomes of 1000 actinobacteria strains.</title>
        <authorList>
            <person name="Klenk H.-P."/>
        </authorList>
    </citation>
    <scope>NUCLEOTIDE SEQUENCE [LARGE SCALE GENOMIC DNA]</scope>
    <source>
        <strain evidence="4 5">DSM 43036</strain>
    </source>
</reference>
<dbReference type="Proteomes" id="UP000618986">
    <property type="component" value="Unassembled WGS sequence"/>
</dbReference>
<dbReference type="GO" id="GO:0003677">
    <property type="term" value="F:DNA binding"/>
    <property type="evidence" value="ECO:0007669"/>
    <property type="project" value="UniProtKB-KW"/>
</dbReference>
<dbReference type="InterPro" id="IPR000835">
    <property type="entry name" value="HTH_MarR-typ"/>
</dbReference>
<dbReference type="InterPro" id="IPR036388">
    <property type="entry name" value="WH-like_DNA-bd_sf"/>
</dbReference>
<dbReference type="InterPro" id="IPR011991">
    <property type="entry name" value="ArsR-like_HTH"/>
</dbReference>
<feature type="region of interest" description="Disordered" evidence="2">
    <location>
        <begin position="157"/>
        <end position="191"/>
    </location>
</feature>
<dbReference type="CDD" id="cd00090">
    <property type="entry name" value="HTH_ARSR"/>
    <property type="match status" value="1"/>
</dbReference>
<comment type="caution">
    <text evidence="4">The sequence shown here is derived from an EMBL/GenBank/DDBJ whole genome shotgun (WGS) entry which is preliminary data.</text>
</comment>
<dbReference type="PANTHER" id="PTHR33164:SF106">
    <property type="entry name" value="TRANSCRIPTIONAL REGULATORY PROTEIN"/>
    <property type="match status" value="1"/>
</dbReference>
<protein>
    <submittedName>
        <fullName evidence="4">DNA-binding MarR family transcriptional regulator</fullName>
    </submittedName>
</protein>
<dbReference type="RefSeq" id="WP_260412911.1">
    <property type="nucleotide sequence ID" value="NZ_JACHJC010000001.1"/>
</dbReference>
<evidence type="ECO:0000259" key="3">
    <source>
        <dbReference type="PROSITE" id="PS50995"/>
    </source>
</evidence>
<accession>A0ABR6MB42</accession>
<dbReference type="SUPFAM" id="SSF46785">
    <property type="entry name" value="Winged helix' DNA-binding domain"/>
    <property type="match status" value="1"/>
</dbReference>
<dbReference type="InterPro" id="IPR039422">
    <property type="entry name" value="MarR/SlyA-like"/>
</dbReference>
<dbReference type="CDD" id="cd05403">
    <property type="entry name" value="NT_KNTase_like"/>
    <property type="match status" value="1"/>
</dbReference>
<name>A0ABR6MB42_MICEC</name>
<evidence type="ECO:0000256" key="2">
    <source>
        <dbReference type="SAM" id="MobiDB-lite"/>
    </source>
</evidence>
<gene>
    <name evidence="4" type="ORF">FHU28_002439</name>
</gene>
<feature type="domain" description="HTH marR-type" evidence="3">
    <location>
        <begin position="7"/>
        <end position="143"/>
    </location>
</feature>
<feature type="region of interest" description="Disordered" evidence="2">
    <location>
        <begin position="440"/>
        <end position="461"/>
    </location>
</feature>
<dbReference type="Pfam" id="PF13427">
    <property type="entry name" value="AadA_C"/>
    <property type="match status" value="1"/>
</dbReference>
<dbReference type="SUPFAM" id="SSF81301">
    <property type="entry name" value="Nucleotidyltransferase"/>
    <property type="match status" value="1"/>
</dbReference>
<evidence type="ECO:0000313" key="4">
    <source>
        <dbReference type="EMBL" id="MBB5112600.1"/>
    </source>
</evidence>
<dbReference type="InterPro" id="IPR043519">
    <property type="entry name" value="NT_sf"/>
</dbReference>
<evidence type="ECO:0000256" key="1">
    <source>
        <dbReference type="ARBA" id="ARBA00022679"/>
    </source>
</evidence>
<organism evidence="4 5">
    <name type="scientific">Micromonospora echinospora</name>
    <name type="common">Micromonospora purpurea</name>
    <dbReference type="NCBI Taxonomy" id="1877"/>
    <lineage>
        <taxon>Bacteria</taxon>
        <taxon>Bacillati</taxon>
        <taxon>Actinomycetota</taxon>
        <taxon>Actinomycetes</taxon>
        <taxon>Micromonosporales</taxon>
        <taxon>Micromonosporaceae</taxon>
        <taxon>Micromonospora</taxon>
    </lineage>
</organism>
<keyword evidence="1" id="KW-0808">Transferase</keyword>
<proteinExistence type="predicted"/>
<dbReference type="GeneID" id="300293025"/>
<keyword evidence="4" id="KW-0238">DNA-binding</keyword>
<sequence length="461" mass="51077">MPDETARTSAIADLMRAGREMSRLSMVFRYAIAERLGLTVSDLECLDYLADSGSASAGQIAERTNLTTGAVTSMLRRLQQAGYVTAERDPADRRRVIVTLRPERVADLERPYERFAERAERLVEGYSVEEVRLLVRHYDRMQAMYLAELDHLHTDDTGATDGSGSTYTAAGRRRGSAISVAPRRPTAQDHLVAPPDTVLSDLREAWRRTLADSLLGLYLHGSLVAGDFDVNRSDLDLLAVLAGDPDEKLLAVLAELHADLDRRHPQWAGRLEVEYVSLDAVRAVPGRDHMIARISPGETLHLLPATTHRVVTWAAVHDYGRTLLGPPAGELLPAVEPGLVRAALRDHVRDWPAWVLEMTPPGAQSYAVLTLCRAYQRLRNGRQLSKRQAADQTITAFPRWADLIVWARDWWYGSGQDSDPGRFDDVRAFVHEVSAAILTAERPDPHDAPGTGDGHGPFDGR</sequence>
<dbReference type="SMART" id="SM00347">
    <property type="entry name" value="HTH_MARR"/>
    <property type="match status" value="1"/>
</dbReference>
<dbReference type="InterPro" id="IPR036390">
    <property type="entry name" value="WH_DNA-bd_sf"/>
</dbReference>
<evidence type="ECO:0000313" key="5">
    <source>
        <dbReference type="Proteomes" id="UP000618986"/>
    </source>
</evidence>
<dbReference type="PROSITE" id="PS50995">
    <property type="entry name" value="HTH_MARR_2"/>
    <property type="match status" value="1"/>
</dbReference>
<keyword evidence="5" id="KW-1185">Reference proteome</keyword>
<dbReference type="Gene3D" id="1.10.10.10">
    <property type="entry name" value="Winged helix-like DNA-binding domain superfamily/Winged helix DNA-binding domain"/>
    <property type="match status" value="1"/>
</dbReference>
<dbReference type="PANTHER" id="PTHR33164">
    <property type="entry name" value="TRANSCRIPTIONAL REGULATOR, MARR FAMILY"/>
    <property type="match status" value="1"/>
</dbReference>
<dbReference type="Pfam" id="PF12802">
    <property type="entry name" value="MarR_2"/>
    <property type="match status" value="1"/>
</dbReference>
<dbReference type="InterPro" id="IPR025184">
    <property type="entry name" value="AadA_C"/>
</dbReference>